<dbReference type="Proteomes" id="UP000294225">
    <property type="component" value="Unassembled WGS sequence"/>
</dbReference>
<dbReference type="EMBL" id="SJKC01000009">
    <property type="protein sequence ID" value="TCC29695.1"/>
    <property type="molecule type" value="Genomic_DNA"/>
</dbReference>
<accession>A0A4R0ILY6</accession>
<name>A0A4R0ILY6_9ACTN</name>
<evidence type="ECO:0000313" key="1">
    <source>
        <dbReference type="EMBL" id="TCC29695.1"/>
    </source>
</evidence>
<proteinExistence type="predicted"/>
<sequence length="242" mass="25976">MAAVVDAVTAVGKLTGSRPIVVGGLAVLARLSSAHRATLDLDIVDRRAEGQAGQLEILRKSEETSPAEPAAVTLPTRFGEVRVDVLEVNQYELDRPSDDAGDRLHVGSHAWAADSATDVTISVLGSERRELVRVATTIAEPGPLVTMKLQSIMNRGSAKAGTDLWDICRLTLDPVCRRAVLNQLEGAGPQLAADALQHVDLWFQRKRPWSLDRLAAVAGNSFATDDFDLVGELLAAACQPRR</sequence>
<dbReference type="AlphaFoldDB" id="A0A4R0ILY6"/>
<gene>
    <name evidence="1" type="ORF">E0H92_41150</name>
</gene>
<evidence type="ECO:0000313" key="2">
    <source>
        <dbReference type="Proteomes" id="UP000294225"/>
    </source>
</evidence>
<protein>
    <submittedName>
        <fullName evidence="1">Prevent-host-death protein</fullName>
    </submittedName>
</protein>
<reference evidence="1 2" key="1">
    <citation type="submission" date="2019-02" db="EMBL/GenBank/DDBJ databases">
        <title>Kribbella capetownensis sp. nov. and Kribbella speibonae sp. nov., isolated from soil.</title>
        <authorList>
            <person name="Curtis S.M."/>
            <person name="Norton I."/>
            <person name="Everest G.J."/>
            <person name="Meyers P.R."/>
        </authorList>
    </citation>
    <scope>NUCLEOTIDE SEQUENCE [LARGE SCALE GENOMIC DNA]</scope>
    <source>
        <strain evidence="1 2">YM55</strain>
    </source>
</reference>
<organism evidence="1 2">
    <name type="scientific">Kribbella speibonae</name>
    <dbReference type="NCBI Taxonomy" id="1572660"/>
    <lineage>
        <taxon>Bacteria</taxon>
        <taxon>Bacillati</taxon>
        <taxon>Actinomycetota</taxon>
        <taxon>Actinomycetes</taxon>
        <taxon>Propionibacteriales</taxon>
        <taxon>Kribbellaceae</taxon>
        <taxon>Kribbella</taxon>
    </lineage>
</organism>
<comment type="caution">
    <text evidence="1">The sequence shown here is derived from an EMBL/GenBank/DDBJ whole genome shotgun (WGS) entry which is preliminary data.</text>
</comment>